<dbReference type="Gene3D" id="1.10.357.10">
    <property type="entry name" value="Tetracycline Repressor, domain 2"/>
    <property type="match status" value="1"/>
</dbReference>
<evidence type="ECO:0000256" key="3">
    <source>
        <dbReference type="ARBA" id="ARBA00023163"/>
    </source>
</evidence>
<dbReference type="EMBL" id="JBHTIU010000089">
    <property type="protein sequence ID" value="MFD0871793.1"/>
    <property type="molecule type" value="Genomic_DNA"/>
</dbReference>
<dbReference type="PANTHER" id="PTHR30055:SF234">
    <property type="entry name" value="HTH-TYPE TRANSCRIPTIONAL REGULATOR BETI"/>
    <property type="match status" value="1"/>
</dbReference>
<name>A0ABW3DE85_9BACL</name>
<comment type="caution">
    <text evidence="6">The sequence shown here is derived from an EMBL/GenBank/DDBJ whole genome shotgun (WGS) entry which is preliminary data.</text>
</comment>
<dbReference type="InterPro" id="IPR001647">
    <property type="entry name" value="HTH_TetR"/>
</dbReference>
<keyword evidence="1" id="KW-0805">Transcription regulation</keyword>
<dbReference type="PRINTS" id="PR00455">
    <property type="entry name" value="HTHTETR"/>
</dbReference>
<proteinExistence type="predicted"/>
<dbReference type="RefSeq" id="WP_379290992.1">
    <property type="nucleotide sequence ID" value="NZ_JBHTIU010000089.1"/>
</dbReference>
<feature type="domain" description="HTH tetR-type" evidence="5">
    <location>
        <begin position="10"/>
        <end position="70"/>
    </location>
</feature>
<dbReference type="InterPro" id="IPR050109">
    <property type="entry name" value="HTH-type_TetR-like_transc_reg"/>
</dbReference>
<keyword evidence="3" id="KW-0804">Transcription</keyword>
<evidence type="ECO:0000256" key="2">
    <source>
        <dbReference type="ARBA" id="ARBA00023125"/>
    </source>
</evidence>
<evidence type="ECO:0000256" key="1">
    <source>
        <dbReference type="ARBA" id="ARBA00023015"/>
    </source>
</evidence>
<dbReference type="Proteomes" id="UP001597120">
    <property type="component" value="Unassembled WGS sequence"/>
</dbReference>
<organism evidence="6 7">
    <name type="scientific">Paenibacillus residui</name>
    <dbReference type="NCBI Taxonomy" id="629724"/>
    <lineage>
        <taxon>Bacteria</taxon>
        <taxon>Bacillati</taxon>
        <taxon>Bacillota</taxon>
        <taxon>Bacilli</taxon>
        <taxon>Bacillales</taxon>
        <taxon>Paenibacillaceae</taxon>
        <taxon>Paenibacillus</taxon>
    </lineage>
</organism>
<sequence length="209" mass="23988">MSNRQSKRSEETKQAILEAAGSLFAAKGFKSVTMREIAKEAGCSHTTIYLYFQDKEALLHHLVLPPLQNLEEEFKRLQQVGHKEPLRTLTQLGEKFILFCLRRRNMVNVLFMLKAERVDEPEPGLMINRIRNELFADLKQGIAWNFPDASAEELLSYARIYYYMLQGIVSTYMYNEEPLAQLLSRVMPLVTQGTEIFVAGIQAKRGGNQ</sequence>
<reference evidence="7" key="1">
    <citation type="journal article" date="2019" name="Int. J. Syst. Evol. Microbiol.">
        <title>The Global Catalogue of Microorganisms (GCM) 10K type strain sequencing project: providing services to taxonomists for standard genome sequencing and annotation.</title>
        <authorList>
            <consortium name="The Broad Institute Genomics Platform"/>
            <consortium name="The Broad Institute Genome Sequencing Center for Infectious Disease"/>
            <person name="Wu L."/>
            <person name="Ma J."/>
        </authorList>
    </citation>
    <scope>NUCLEOTIDE SEQUENCE [LARGE SCALE GENOMIC DNA]</scope>
    <source>
        <strain evidence="7">CCUG 57263</strain>
    </source>
</reference>
<dbReference type="InterPro" id="IPR009057">
    <property type="entry name" value="Homeodomain-like_sf"/>
</dbReference>
<protein>
    <submittedName>
        <fullName evidence="6">TetR/AcrR family transcriptional regulator</fullName>
    </submittedName>
</protein>
<evidence type="ECO:0000313" key="6">
    <source>
        <dbReference type="EMBL" id="MFD0871793.1"/>
    </source>
</evidence>
<keyword evidence="7" id="KW-1185">Reference proteome</keyword>
<feature type="DNA-binding region" description="H-T-H motif" evidence="4">
    <location>
        <begin position="33"/>
        <end position="52"/>
    </location>
</feature>
<dbReference type="PANTHER" id="PTHR30055">
    <property type="entry name" value="HTH-TYPE TRANSCRIPTIONAL REGULATOR RUTR"/>
    <property type="match status" value="1"/>
</dbReference>
<accession>A0ABW3DE85</accession>
<gene>
    <name evidence="6" type="ORF">ACFQ03_21945</name>
</gene>
<dbReference type="SUPFAM" id="SSF46689">
    <property type="entry name" value="Homeodomain-like"/>
    <property type="match status" value="1"/>
</dbReference>
<keyword evidence="2 4" id="KW-0238">DNA-binding</keyword>
<dbReference type="PROSITE" id="PS50977">
    <property type="entry name" value="HTH_TETR_2"/>
    <property type="match status" value="1"/>
</dbReference>
<evidence type="ECO:0000259" key="5">
    <source>
        <dbReference type="PROSITE" id="PS50977"/>
    </source>
</evidence>
<dbReference type="Pfam" id="PF00440">
    <property type="entry name" value="TetR_N"/>
    <property type="match status" value="1"/>
</dbReference>
<evidence type="ECO:0000313" key="7">
    <source>
        <dbReference type="Proteomes" id="UP001597120"/>
    </source>
</evidence>
<evidence type="ECO:0000256" key="4">
    <source>
        <dbReference type="PROSITE-ProRule" id="PRU00335"/>
    </source>
</evidence>